<dbReference type="EMBL" id="VSSQ01016986">
    <property type="protein sequence ID" value="MPM58849.1"/>
    <property type="molecule type" value="Genomic_DNA"/>
</dbReference>
<proteinExistence type="predicted"/>
<keyword evidence="3" id="KW-0812">Transmembrane</keyword>
<name>A0A645B0C6_9ZZZZ</name>
<sequence>MMVNQSWIIGAGIYNPPENSSIVNVGTDPQVRESLKSFVGEAIDYVNTSGKDTAIAEFNNKSGMFVSDSLYIYALDYNGTTLALPYQPELIGTDLSGLQDPYGVNYTKVEIFLAQQGGGFLFYHYYNPARNMTLEPKMSYVQKVDDTWWLGAGTYIEDLNQTTHKS</sequence>
<evidence type="ECO:0000256" key="5">
    <source>
        <dbReference type="ARBA" id="ARBA00023136"/>
    </source>
</evidence>
<evidence type="ECO:0000256" key="2">
    <source>
        <dbReference type="ARBA" id="ARBA00022475"/>
    </source>
</evidence>
<dbReference type="GO" id="GO:0005886">
    <property type="term" value="C:plasma membrane"/>
    <property type="evidence" value="ECO:0007669"/>
    <property type="project" value="UniProtKB-SubCell"/>
</dbReference>
<protein>
    <recommendedName>
        <fullName evidence="6">Single Cache domain-containing protein</fullName>
    </recommendedName>
</protein>
<accession>A0A645B0C6</accession>
<dbReference type="Gene3D" id="3.30.450.20">
    <property type="entry name" value="PAS domain"/>
    <property type="match status" value="1"/>
</dbReference>
<dbReference type="InterPro" id="IPR033480">
    <property type="entry name" value="sCache_2"/>
</dbReference>
<feature type="domain" description="Single Cache" evidence="6">
    <location>
        <begin position="24"/>
        <end position="108"/>
    </location>
</feature>
<evidence type="ECO:0000256" key="1">
    <source>
        <dbReference type="ARBA" id="ARBA00004651"/>
    </source>
</evidence>
<evidence type="ECO:0000256" key="4">
    <source>
        <dbReference type="ARBA" id="ARBA00022989"/>
    </source>
</evidence>
<evidence type="ECO:0000256" key="3">
    <source>
        <dbReference type="ARBA" id="ARBA00022692"/>
    </source>
</evidence>
<gene>
    <name evidence="7" type="ORF">SDC9_105682</name>
</gene>
<comment type="caution">
    <text evidence="7">The sequence shown here is derived from an EMBL/GenBank/DDBJ whole genome shotgun (WGS) entry which is preliminary data.</text>
</comment>
<organism evidence="7">
    <name type="scientific">bioreactor metagenome</name>
    <dbReference type="NCBI Taxonomy" id="1076179"/>
    <lineage>
        <taxon>unclassified sequences</taxon>
        <taxon>metagenomes</taxon>
        <taxon>ecological metagenomes</taxon>
    </lineage>
</organism>
<keyword evidence="5" id="KW-0472">Membrane</keyword>
<evidence type="ECO:0000313" key="7">
    <source>
        <dbReference type="EMBL" id="MPM58849.1"/>
    </source>
</evidence>
<keyword evidence="4" id="KW-1133">Transmembrane helix</keyword>
<evidence type="ECO:0000259" key="6">
    <source>
        <dbReference type="SMART" id="SM01049"/>
    </source>
</evidence>
<comment type="subcellular location">
    <subcellularLocation>
        <location evidence="1">Cell membrane</location>
        <topology evidence="1">Multi-pass membrane protein</topology>
    </subcellularLocation>
</comment>
<reference evidence="7" key="1">
    <citation type="submission" date="2019-08" db="EMBL/GenBank/DDBJ databases">
        <authorList>
            <person name="Kucharzyk K."/>
            <person name="Murdoch R.W."/>
            <person name="Higgins S."/>
            <person name="Loffler F."/>
        </authorList>
    </citation>
    <scope>NUCLEOTIDE SEQUENCE</scope>
</reference>
<dbReference type="SMART" id="SM01049">
    <property type="entry name" value="Cache_2"/>
    <property type="match status" value="1"/>
</dbReference>
<dbReference type="Pfam" id="PF17200">
    <property type="entry name" value="sCache_2"/>
    <property type="match status" value="1"/>
</dbReference>
<dbReference type="AlphaFoldDB" id="A0A645B0C6"/>
<keyword evidence="2" id="KW-1003">Cell membrane</keyword>